<dbReference type="PRINTS" id="PR01183">
    <property type="entry name" value="RIBORDTASEM1"/>
</dbReference>
<dbReference type="GO" id="GO:0031419">
    <property type="term" value="F:cobalamin binding"/>
    <property type="evidence" value="ECO:0007669"/>
    <property type="project" value="UniProtKB-KW"/>
</dbReference>
<gene>
    <name evidence="13" type="ORF">ASZ90_013031</name>
</gene>
<dbReference type="InterPro" id="IPR000788">
    <property type="entry name" value="RNR_lg_C"/>
</dbReference>
<evidence type="ECO:0000256" key="4">
    <source>
        <dbReference type="ARBA" id="ARBA00022628"/>
    </source>
</evidence>
<accession>A0A0W8F8W5</accession>
<dbReference type="InterPro" id="IPR013344">
    <property type="entry name" value="RNR_NrdJ/NrdZ"/>
</dbReference>
<dbReference type="Gene3D" id="3.20.70.20">
    <property type="match status" value="1"/>
</dbReference>
<dbReference type="Pfam" id="PF02867">
    <property type="entry name" value="Ribonuc_red_lgC"/>
    <property type="match status" value="2"/>
</dbReference>
<dbReference type="UniPathway" id="UPA00326"/>
<dbReference type="Pfam" id="PF00317">
    <property type="entry name" value="Ribonuc_red_lgN"/>
    <property type="match status" value="1"/>
</dbReference>
<evidence type="ECO:0000256" key="10">
    <source>
        <dbReference type="ARBA" id="ARBA00023285"/>
    </source>
</evidence>
<dbReference type="PANTHER" id="PTHR43371:SF1">
    <property type="entry name" value="RIBONUCLEOSIDE-DIPHOSPHATE REDUCTASE"/>
    <property type="match status" value="1"/>
</dbReference>
<dbReference type="GO" id="GO:0009263">
    <property type="term" value="P:deoxyribonucleotide biosynthetic process"/>
    <property type="evidence" value="ECO:0007669"/>
    <property type="project" value="UniProtKB-KW"/>
</dbReference>
<dbReference type="EC" id="1.17.4.1" evidence="3"/>
<dbReference type="SUPFAM" id="SSF48168">
    <property type="entry name" value="R1 subunit of ribonucleotide reductase, N-terminal domain"/>
    <property type="match status" value="1"/>
</dbReference>
<name>A0A0W8F8W5_9ZZZZ</name>
<evidence type="ECO:0000259" key="12">
    <source>
        <dbReference type="PROSITE" id="PS51161"/>
    </source>
</evidence>
<dbReference type="AlphaFoldDB" id="A0A0W8F8W5"/>
<dbReference type="InterPro" id="IPR008926">
    <property type="entry name" value="RNR_R1-su_N"/>
</dbReference>
<dbReference type="NCBIfam" id="TIGR02504">
    <property type="entry name" value="NrdJ_Z"/>
    <property type="match status" value="1"/>
</dbReference>
<evidence type="ECO:0000256" key="1">
    <source>
        <dbReference type="ARBA" id="ARBA00001922"/>
    </source>
</evidence>
<keyword evidence="7 13" id="KW-0560">Oxidoreductase</keyword>
<evidence type="ECO:0000256" key="9">
    <source>
        <dbReference type="ARBA" id="ARBA00023157"/>
    </source>
</evidence>
<keyword evidence="5" id="KW-0547">Nucleotide-binding</keyword>
<comment type="similarity">
    <text evidence="2">Belongs to the ribonucleoside diphosphate reductase class-2 family.</text>
</comment>
<dbReference type="Pfam" id="PF03477">
    <property type="entry name" value="ATP-cone"/>
    <property type="match status" value="1"/>
</dbReference>
<comment type="caution">
    <text evidence="13">The sequence shown here is derived from an EMBL/GenBank/DDBJ whole genome shotgun (WGS) entry which is preliminary data.</text>
</comment>
<sequence>MIERIRKRDGRVVEFQTEKIALAISKAFRAVGREEEDAPFRLAEEVAKEAEERFSRTIPGVEEIQDLVERALISAGYADVAKAYILYRQKRTEIREAKRYLGVADDLKLSVNAAEVLKKRYLLRDERGDGVETPGEMFGRVADHISKAESKYGGDVESYRSLFLQMMRNLKFLPNSPTLMNAGLPLGQLSACFVLPVEDSLPSIFDALKSMALIHQSGGGTGFSFSRLRPKDDVVRATGGVASGPVSFMRIFDTATDVIKQGGRRRGANMGILRVDHPDIMEFIEAKEQPGFLENFNLSVAATNEFMEKSRGEGKIDLINPRTGLAAGQLKAADLLGLIATSAWRGGDPGIIFIDRINAAHPLPGEIEATNPCGEQPLLPYESCNLGSINLSRLVRKGELDWDHLADLVRLGVRFLDDVIEMNRFPLPQIEEATLSRRKIGLGVMGFADMLIMMNISYASPQAVALAEKLMKFITEHARAESARLGEVRGSFPLFEKSRLRGYSSMRNATVTTIAPTGTISIIAGTSSGIEPLFALAFVRRVLEGARLLEVSPLFEKMAMERGIYTPDLKAELARRGSVQDIAGLPQDLKELFRTALDISPQQHVRIQAAFQKYTDNAVSKTVNLPAEATVSDVLQVYRLAYDSGCKGVTVFRYGSRSQVLYLGNGETVPGCKYCG</sequence>
<evidence type="ECO:0000256" key="8">
    <source>
        <dbReference type="ARBA" id="ARBA00023116"/>
    </source>
</evidence>
<keyword evidence="6" id="KW-0067">ATP-binding</keyword>
<comment type="catalytic activity">
    <reaction evidence="11">
        <text>a 2'-deoxyribonucleoside 5'-diphosphate + [thioredoxin]-disulfide + H2O = a ribonucleoside 5'-diphosphate + [thioredoxin]-dithiol</text>
        <dbReference type="Rhea" id="RHEA:23252"/>
        <dbReference type="Rhea" id="RHEA-COMP:10698"/>
        <dbReference type="Rhea" id="RHEA-COMP:10700"/>
        <dbReference type="ChEBI" id="CHEBI:15377"/>
        <dbReference type="ChEBI" id="CHEBI:29950"/>
        <dbReference type="ChEBI" id="CHEBI:50058"/>
        <dbReference type="ChEBI" id="CHEBI:57930"/>
        <dbReference type="ChEBI" id="CHEBI:73316"/>
        <dbReference type="EC" id="1.17.4.1"/>
    </reaction>
</comment>
<dbReference type="SUPFAM" id="SSF51998">
    <property type="entry name" value="PFL-like glycyl radical enzymes"/>
    <property type="match status" value="1"/>
</dbReference>
<evidence type="ECO:0000256" key="2">
    <source>
        <dbReference type="ARBA" id="ARBA00007405"/>
    </source>
</evidence>
<dbReference type="GO" id="GO:0005524">
    <property type="term" value="F:ATP binding"/>
    <property type="evidence" value="ECO:0007669"/>
    <property type="project" value="UniProtKB-KW"/>
</dbReference>
<organism evidence="13">
    <name type="scientific">hydrocarbon metagenome</name>
    <dbReference type="NCBI Taxonomy" id="938273"/>
    <lineage>
        <taxon>unclassified sequences</taxon>
        <taxon>metagenomes</taxon>
        <taxon>ecological metagenomes</taxon>
    </lineage>
</organism>
<evidence type="ECO:0000256" key="7">
    <source>
        <dbReference type="ARBA" id="ARBA00023002"/>
    </source>
</evidence>
<dbReference type="CDD" id="cd02888">
    <property type="entry name" value="RNR_II_dimer"/>
    <property type="match status" value="1"/>
</dbReference>
<keyword evidence="9" id="KW-1015">Disulfide bond</keyword>
<evidence type="ECO:0000256" key="5">
    <source>
        <dbReference type="ARBA" id="ARBA00022741"/>
    </source>
</evidence>
<evidence type="ECO:0000313" key="13">
    <source>
        <dbReference type="EMBL" id="KUG17307.1"/>
    </source>
</evidence>
<keyword evidence="8" id="KW-0215">Deoxyribonucleotide synthesis</keyword>
<dbReference type="PROSITE" id="PS51161">
    <property type="entry name" value="ATP_CONE"/>
    <property type="match status" value="1"/>
</dbReference>
<dbReference type="InterPro" id="IPR050862">
    <property type="entry name" value="RdRp_reductase_class-2"/>
</dbReference>
<dbReference type="PANTHER" id="PTHR43371">
    <property type="entry name" value="VITAMIN B12-DEPENDENT RIBONUCLEOTIDE REDUCTASE"/>
    <property type="match status" value="1"/>
</dbReference>
<evidence type="ECO:0000256" key="11">
    <source>
        <dbReference type="ARBA" id="ARBA00047754"/>
    </source>
</evidence>
<evidence type="ECO:0000256" key="6">
    <source>
        <dbReference type="ARBA" id="ARBA00022840"/>
    </source>
</evidence>
<reference evidence="13" key="1">
    <citation type="journal article" date="2015" name="Proc. Natl. Acad. Sci. U.S.A.">
        <title>Networks of energetic and metabolic interactions define dynamics in microbial communities.</title>
        <authorList>
            <person name="Embree M."/>
            <person name="Liu J.K."/>
            <person name="Al-Bassam M.M."/>
            <person name="Zengler K."/>
        </authorList>
    </citation>
    <scope>NUCLEOTIDE SEQUENCE</scope>
</reference>
<dbReference type="EMBL" id="LNQE01001452">
    <property type="protein sequence ID" value="KUG17307.1"/>
    <property type="molecule type" value="Genomic_DNA"/>
</dbReference>
<dbReference type="GO" id="GO:0004748">
    <property type="term" value="F:ribonucleoside-diphosphate reductase activity, thioredoxin disulfide as acceptor"/>
    <property type="evidence" value="ECO:0007669"/>
    <property type="project" value="UniProtKB-EC"/>
</dbReference>
<keyword evidence="10" id="KW-0170">Cobalt</keyword>
<proteinExistence type="inferred from homology"/>
<evidence type="ECO:0000256" key="3">
    <source>
        <dbReference type="ARBA" id="ARBA00012274"/>
    </source>
</evidence>
<protein>
    <recommendedName>
        <fullName evidence="3">ribonucleoside-diphosphate reductase</fullName>
        <ecNumber evidence="3">1.17.4.1</ecNumber>
    </recommendedName>
</protein>
<dbReference type="InterPro" id="IPR013509">
    <property type="entry name" value="RNR_lsu_N"/>
</dbReference>
<comment type="cofactor">
    <cofactor evidence="1">
        <name>adenosylcob(III)alamin</name>
        <dbReference type="ChEBI" id="CHEBI:18408"/>
    </cofactor>
</comment>
<keyword evidence="4" id="KW-0846">Cobalamin</keyword>
<dbReference type="InterPro" id="IPR005144">
    <property type="entry name" value="ATP-cone_dom"/>
</dbReference>
<feature type="domain" description="ATP-cone" evidence="12">
    <location>
        <begin position="3"/>
        <end position="95"/>
    </location>
</feature>